<dbReference type="Gene3D" id="3.20.20.80">
    <property type="entry name" value="Glycosidases"/>
    <property type="match status" value="1"/>
</dbReference>
<sequence>MPTSIRSEAVRSALASAATSQSRQVTIGNQTVSINTPFPSPPDWRDTWIYFLLLDRFNNPVAPPRLSPFDGLHGVFQGGTFNGVREQLDYLQELGVGAIWLSPVIKNCQYEDTTYHGYGFQDFLQVEPRFSSDPQVARINPALAEDELRALIDAAHARGIYIIFDIVLNHAGNVFGYVVNGSDNAPSADGRNSVYPVRWHDAQGNAAFADFSGAPVPIPDDAAVWPVELQRNELFRRKGKGGEAGGDFESLKELVTDFSETDSLGRSFPVHETLILAYQYMIAKFDVDGYRIDTLKFIEPDFARIFANAMREFALSIGKKNFFTFGEVFDEEEKINQFIGRTTSQGNEPIGVDAALDFPLFFRLPSVAKGLTPPSSVQAMYRRRKDVQRDILSTHGDATNFFVTFLDNHDMKQRFYYRDAADPTRFDAQATLGLACLFTLQGIPCVYYGTEQGLHGLGNSDAAVREALWGKPNAFDPQHSFYAAIKAISAVRNEQPALRYGRQYFRPISGDGVNFGISPFSPGVLAFSRILNDQEVLIVANTQTNGGFNGEVIIDVSLNPDQAPFDILFSNQSQPQSPGQVVTKSGGSVTIHETDGSQTHGPVRVVPVQLHPMEVQILRRRKP</sequence>
<dbReference type="SUPFAM" id="SSF51445">
    <property type="entry name" value="(Trans)glycosidases"/>
    <property type="match status" value="1"/>
</dbReference>
<name>A0A6M5Y8Y5_9BACT</name>
<dbReference type="GO" id="GO:0005975">
    <property type="term" value="P:carbohydrate metabolic process"/>
    <property type="evidence" value="ECO:0007669"/>
    <property type="project" value="InterPro"/>
</dbReference>
<evidence type="ECO:0000259" key="2">
    <source>
        <dbReference type="SMART" id="SM00642"/>
    </source>
</evidence>
<evidence type="ECO:0000313" key="4">
    <source>
        <dbReference type="Proteomes" id="UP000502756"/>
    </source>
</evidence>
<dbReference type="Pfam" id="PF00128">
    <property type="entry name" value="Alpha-amylase"/>
    <property type="match status" value="2"/>
</dbReference>
<dbReference type="SMART" id="SM00642">
    <property type="entry name" value="Aamy"/>
    <property type="match status" value="1"/>
</dbReference>
<feature type="domain" description="Glycosyl hydrolase family 13 catalytic" evidence="2">
    <location>
        <begin position="51"/>
        <end position="492"/>
    </location>
</feature>
<dbReference type="AlphaFoldDB" id="A0A6M5Y8Y5"/>
<feature type="region of interest" description="Disordered" evidence="1">
    <location>
        <begin position="573"/>
        <end position="602"/>
    </location>
</feature>
<dbReference type="InterPro" id="IPR006047">
    <property type="entry name" value="GH13_cat_dom"/>
</dbReference>
<gene>
    <name evidence="3" type="ORF">HNV11_14185</name>
</gene>
<dbReference type="InterPro" id="IPR017853">
    <property type="entry name" value="GH"/>
</dbReference>
<feature type="compositionally biased region" description="Polar residues" evidence="1">
    <location>
        <begin position="573"/>
        <end position="588"/>
    </location>
</feature>
<evidence type="ECO:0000256" key="1">
    <source>
        <dbReference type="SAM" id="MobiDB-lite"/>
    </source>
</evidence>
<evidence type="ECO:0000313" key="3">
    <source>
        <dbReference type="EMBL" id="QJW90445.1"/>
    </source>
</evidence>
<dbReference type="Proteomes" id="UP000502756">
    <property type="component" value="Chromosome"/>
</dbReference>
<reference evidence="3 4" key="1">
    <citation type="submission" date="2020-05" db="EMBL/GenBank/DDBJ databases">
        <title>Genome sequencing of Spirosoma sp. TS118.</title>
        <authorList>
            <person name="Lee J.-H."/>
            <person name="Jeong S."/>
            <person name="Zhao L."/>
            <person name="Jung J.-H."/>
            <person name="Kim M.-K."/>
            <person name="Lim S."/>
        </authorList>
    </citation>
    <scope>NUCLEOTIDE SEQUENCE [LARGE SCALE GENOMIC DNA]</scope>
    <source>
        <strain evidence="3 4">TS118</strain>
    </source>
</reference>
<dbReference type="RefSeq" id="WP_171740289.1">
    <property type="nucleotide sequence ID" value="NZ_CP053435.1"/>
</dbReference>
<dbReference type="EMBL" id="CP053435">
    <property type="protein sequence ID" value="QJW90445.1"/>
    <property type="molecule type" value="Genomic_DNA"/>
</dbReference>
<dbReference type="PANTHER" id="PTHR10357">
    <property type="entry name" value="ALPHA-AMYLASE FAMILY MEMBER"/>
    <property type="match status" value="1"/>
</dbReference>
<keyword evidence="4" id="KW-1185">Reference proteome</keyword>
<dbReference type="PANTHER" id="PTHR10357:SF209">
    <property type="entry name" value="PERIPLASMIC ALPHA-AMYLASE"/>
    <property type="match status" value="1"/>
</dbReference>
<protein>
    <submittedName>
        <fullName evidence="3">Alpha-amylase</fullName>
    </submittedName>
</protein>
<accession>A0A6M5Y8Y5</accession>
<dbReference type="KEGG" id="stae:HNV11_14185"/>
<organism evidence="3 4">
    <name type="scientific">Spirosoma taeanense</name>
    <dbReference type="NCBI Taxonomy" id="2735870"/>
    <lineage>
        <taxon>Bacteria</taxon>
        <taxon>Pseudomonadati</taxon>
        <taxon>Bacteroidota</taxon>
        <taxon>Cytophagia</taxon>
        <taxon>Cytophagales</taxon>
        <taxon>Cytophagaceae</taxon>
        <taxon>Spirosoma</taxon>
    </lineage>
</organism>
<proteinExistence type="predicted"/>